<dbReference type="SMART" id="SM00462">
    <property type="entry name" value="PTB"/>
    <property type="match status" value="2"/>
</dbReference>
<protein>
    <submittedName>
        <fullName evidence="5">Uncharacterized protein</fullName>
    </submittedName>
</protein>
<dbReference type="FunFam" id="2.30.29.30:FF:000005">
    <property type="entry name" value="Amyloid beta (A4) protein b"/>
    <property type="match status" value="1"/>
</dbReference>
<dbReference type="InterPro" id="IPR001202">
    <property type="entry name" value="WW_dom"/>
</dbReference>
<dbReference type="SUPFAM" id="SSF51045">
    <property type="entry name" value="WW domain"/>
    <property type="match status" value="1"/>
</dbReference>
<feature type="domain" description="PID" evidence="3">
    <location>
        <begin position="432"/>
        <end position="498"/>
    </location>
</feature>
<accession>A0A7M7J7C2</accession>
<evidence type="ECO:0000259" key="3">
    <source>
        <dbReference type="PROSITE" id="PS01179"/>
    </source>
</evidence>
<dbReference type="Gene3D" id="2.30.29.30">
    <property type="entry name" value="Pleckstrin-homology domain (PH domain)/Phosphotyrosine-binding domain (PTB)"/>
    <property type="match status" value="3"/>
</dbReference>
<feature type="region of interest" description="Disordered" evidence="2">
    <location>
        <begin position="125"/>
        <end position="155"/>
    </location>
</feature>
<feature type="compositionally biased region" description="Basic and acidic residues" evidence="2">
    <location>
        <begin position="206"/>
        <end position="225"/>
    </location>
</feature>
<dbReference type="KEGG" id="vde:111244409"/>
<dbReference type="GO" id="GO:0001540">
    <property type="term" value="F:amyloid-beta binding"/>
    <property type="evidence" value="ECO:0007669"/>
    <property type="project" value="InterPro"/>
</dbReference>
<dbReference type="PANTHER" id="PTHR14058:SF8">
    <property type="entry name" value="PROTEIN FE65 HOMOLOG"/>
    <property type="match status" value="1"/>
</dbReference>
<dbReference type="EnsemblMetazoa" id="XM_022791485">
    <property type="protein sequence ID" value="XP_022647220"/>
    <property type="gene ID" value="LOC111244409"/>
</dbReference>
<dbReference type="EnsemblMetazoa" id="XM_022791486">
    <property type="protein sequence ID" value="XP_022647221"/>
    <property type="gene ID" value="LOC111244409"/>
</dbReference>
<organism evidence="5 6">
    <name type="scientific">Varroa destructor</name>
    <name type="common">Honeybee mite</name>
    <dbReference type="NCBI Taxonomy" id="109461"/>
    <lineage>
        <taxon>Eukaryota</taxon>
        <taxon>Metazoa</taxon>
        <taxon>Ecdysozoa</taxon>
        <taxon>Arthropoda</taxon>
        <taxon>Chelicerata</taxon>
        <taxon>Arachnida</taxon>
        <taxon>Acari</taxon>
        <taxon>Parasitiformes</taxon>
        <taxon>Mesostigmata</taxon>
        <taxon>Gamasina</taxon>
        <taxon>Dermanyssoidea</taxon>
        <taxon>Varroidae</taxon>
        <taxon>Varroa</taxon>
    </lineage>
</organism>
<feature type="region of interest" description="Disordered" evidence="2">
    <location>
        <begin position="50"/>
        <end position="83"/>
    </location>
</feature>
<dbReference type="GeneID" id="111244409"/>
<dbReference type="InParanoid" id="A0A7M7J7C2"/>
<dbReference type="GO" id="GO:0005634">
    <property type="term" value="C:nucleus"/>
    <property type="evidence" value="ECO:0007669"/>
    <property type="project" value="TreeGrafter"/>
</dbReference>
<dbReference type="EnsemblMetazoa" id="XM_022791488">
    <property type="protein sequence ID" value="XP_022647223"/>
    <property type="gene ID" value="LOC111244409"/>
</dbReference>
<dbReference type="Proteomes" id="UP000594260">
    <property type="component" value="Unplaced"/>
</dbReference>
<dbReference type="AlphaFoldDB" id="A0A7M7J7C2"/>
<evidence type="ECO:0000259" key="4">
    <source>
        <dbReference type="PROSITE" id="PS50020"/>
    </source>
</evidence>
<reference evidence="5" key="1">
    <citation type="submission" date="2021-01" db="UniProtKB">
        <authorList>
            <consortium name="EnsemblMetazoa"/>
        </authorList>
    </citation>
    <scope>IDENTIFICATION</scope>
</reference>
<keyword evidence="1" id="KW-0677">Repeat</keyword>
<dbReference type="SUPFAM" id="SSF50729">
    <property type="entry name" value="PH domain-like"/>
    <property type="match status" value="2"/>
</dbReference>
<name>A0A7M7J7C2_VARDE</name>
<feature type="compositionally biased region" description="Polar residues" evidence="2">
    <location>
        <begin position="188"/>
        <end position="205"/>
    </location>
</feature>
<evidence type="ECO:0000313" key="5">
    <source>
        <dbReference type="EnsemblMetazoa" id="XP_022647223"/>
    </source>
</evidence>
<dbReference type="RefSeq" id="XP_022647223.1">
    <property type="nucleotide sequence ID" value="XM_022791488.1"/>
</dbReference>
<dbReference type="Gene3D" id="2.20.70.10">
    <property type="match status" value="1"/>
</dbReference>
<evidence type="ECO:0000313" key="6">
    <source>
        <dbReference type="Proteomes" id="UP000594260"/>
    </source>
</evidence>
<feature type="domain" description="WW" evidence="4">
    <location>
        <begin position="226"/>
        <end position="258"/>
    </location>
</feature>
<evidence type="ECO:0000256" key="1">
    <source>
        <dbReference type="ARBA" id="ARBA00022737"/>
    </source>
</evidence>
<dbReference type="InterPro" id="IPR011993">
    <property type="entry name" value="PH-like_dom_sf"/>
</dbReference>
<dbReference type="PROSITE" id="PS50020">
    <property type="entry name" value="WW_DOMAIN_2"/>
    <property type="match status" value="1"/>
</dbReference>
<feature type="domain" description="PID" evidence="3">
    <location>
        <begin position="547"/>
        <end position="678"/>
    </location>
</feature>
<dbReference type="GO" id="GO:0005737">
    <property type="term" value="C:cytoplasm"/>
    <property type="evidence" value="ECO:0007669"/>
    <property type="project" value="TreeGrafter"/>
</dbReference>
<dbReference type="CDD" id="cd01272">
    <property type="entry name" value="PTB1_Fe65"/>
    <property type="match status" value="1"/>
</dbReference>
<dbReference type="PROSITE" id="PS01179">
    <property type="entry name" value="PID"/>
    <property type="match status" value="2"/>
</dbReference>
<dbReference type="InterPro" id="IPR036020">
    <property type="entry name" value="WW_dom_sf"/>
</dbReference>
<dbReference type="OrthoDB" id="5969782at2759"/>
<dbReference type="CDD" id="cd01271">
    <property type="entry name" value="PTB2_Fe65"/>
    <property type="match status" value="1"/>
</dbReference>
<dbReference type="PANTHER" id="PTHR14058">
    <property type="entry name" value="AMYLOID BETA A4 PRECURSOR PROTEIN-BINDING FAMILY B"/>
    <property type="match status" value="1"/>
</dbReference>
<dbReference type="InterPro" id="IPR039576">
    <property type="entry name" value="APBB1/2/3"/>
</dbReference>
<feature type="compositionally biased region" description="Low complexity" evidence="2">
    <location>
        <begin position="125"/>
        <end position="140"/>
    </location>
</feature>
<evidence type="ECO:0000256" key="2">
    <source>
        <dbReference type="SAM" id="MobiDB-lite"/>
    </source>
</evidence>
<dbReference type="GO" id="GO:0006355">
    <property type="term" value="P:regulation of DNA-templated transcription"/>
    <property type="evidence" value="ECO:0007669"/>
    <property type="project" value="TreeGrafter"/>
</dbReference>
<dbReference type="RefSeq" id="XP_022647222.1">
    <property type="nucleotide sequence ID" value="XM_022791487.1"/>
</dbReference>
<feature type="compositionally biased region" description="Basic and acidic residues" evidence="2">
    <location>
        <begin position="145"/>
        <end position="154"/>
    </location>
</feature>
<dbReference type="EnsemblMetazoa" id="XM_022791487">
    <property type="protein sequence ID" value="XP_022647222"/>
    <property type="gene ID" value="LOC111244409"/>
</dbReference>
<proteinExistence type="predicted"/>
<sequence length="729" mass="79779">MNTVDNLAYANLNLVNNQNSNSDSTSNYNVINNNNNVAASVSTLTTSLSGRELASAERRSGVSSTPCTPQSQRHVRSRRKDATGVATGISGLHFSGHPHVFGPQGHATGGATALLKGTAFETNGNLASSGGGSLTSLTGSPALKRRGDSTKGMDKSSANFLDYYLSLESAVRQKREASGEQIPPVSAAPSTDNAISVANTNSPSGDHNREKAADETPEKSVKPDTAEVPTGWEKHEDDEGAYYWHIATGTIQREMPTVEGTDKLTAQHKRLAMPTAVAFRNKNGNASEKVLKRQSCPILTRRAIEQMIQSNQKKPIRFAVRSLGWLEVPEEELTPDKSSRAVNTIIQQLGAAEQASGGMNVVSNTNRSRNDRWGGGIDIYMDIDDECLRLIDPNKIKSKIVEIDDLCTDDDVVLGGLSSLAFSGASAMSEEIGDEDECILLEQPIHTIRMWGVGRDKDSERDFAYVARDRVNKNVVLCHVFRCDMPARIIATTLRDACKRAMIERGLVVKRDKSTALPEERKNKRFSDLLLGADSFPQPSEEINKTLKALYVGSIEVSKPEGMDMLISAIDRLVSVVPPYRYRPVKVTVTTSAVTVRPQDNEREVVFDARVRFIEYIGMGRQEEMCSLVVDPNPGSTTRRFVAHVFHCEPTAAALTKALEAAYKLRYQKCLDAHSRPQQPLTEQLPFNPNHGRAPVVTRSSSISQIGCTLRNVFSQTLRLVGSQTSNHI</sequence>
<feature type="compositionally biased region" description="Polar residues" evidence="2">
    <location>
        <begin position="61"/>
        <end position="72"/>
    </location>
</feature>
<dbReference type="CDD" id="cd00201">
    <property type="entry name" value="WW"/>
    <property type="match status" value="1"/>
</dbReference>
<dbReference type="Pfam" id="PF00640">
    <property type="entry name" value="PID"/>
    <property type="match status" value="2"/>
</dbReference>
<dbReference type="RefSeq" id="XP_022647220.1">
    <property type="nucleotide sequence ID" value="XM_022791485.1"/>
</dbReference>
<dbReference type="RefSeq" id="XP_022647221.1">
    <property type="nucleotide sequence ID" value="XM_022791486.1"/>
</dbReference>
<dbReference type="InterPro" id="IPR006020">
    <property type="entry name" value="PTB/PI_dom"/>
</dbReference>
<keyword evidence="6" id="KW-1185">Reference proteome</keyword>
<feature type="region of interest" description="Disordered" evidence="2">
    <location>
        <begin position="175"/>
        <end position="233"/>
    </location>
</feature>